<gene>
    <name evidence="1" type="ORF">IAB69_04460</name>
</gene>
<organism evidence="1 2">
    <name type="scientific">Candidatus Coproplasma excrementigallinarum</name>
    <dbReference type="NCBI Taxonomy" id="2840747"/>
    <lineage>
        <taxon>Bacteria</taxon>
        <taxon>Bacillati</taxon>
        <taxon>Bacillota</taxon>
        <taxon>Clostridia</taxon>
        <taxon>Eubacteriales</taxon>
        <taxon>Candidatus Coproplasma</taxon>
    </lineage>
</organism>
<dbReference type="AlphaFoldDB" id="A0A9D1SIX8"/>
<reference evidence="1" key="1">
    <citation type="submission" date="2020-10" db="EMBL/GenBank/DDBJ databases">
        <authorList>
            <person name="Gilroy R."/>
        </authorList>
    </citation>
    <scope>NUCLEOTIDE SEQUENCE</scope>
    <source>
        <strain evidence="1">CHK195-12923</strain>
    </source>
</reference>
<evidence type="ECO:0000313" key="2">
    <source>
        <dbReference type="Proteomes" id="UP000824110"/>
    </source>
</evidence>
<dbReference type="Proteomes" id="UP000824110">
    <property type="component" value="Unassembled WGS sequence"/>
</dbReference>
<dbReference type="EMBL" id="DVNE01000042">
    <property type="protein sequence ID" value="HIU61881.1"/>
    <property type="molecule type" value="Genomic_DNA"/>
</dbReference>
<evidence type="ECO:0000313" key="1">
    <source>
        <dbReference type="EMBL" id="HIU61881.1"/>
    </source>
</evidence>
<protein>
    <submittedName>
        <fullName evidence="1">Uncharacterized protein</fullName>
    </submittedName>
</protein>
<comment type="caution">
    <text evidence="1">The sequence shown here is derived from an EMBL/GenBank/DDBJ whole genome shotgun (WGS) entry which is preliminary data.</text>
</comment>
<sequence>MKTFALKKLNSAKTADGVEADLEAAGFVPFEESGEEGLSLMTIFKSREKHTSFRHKTDGAYVKLQCFTSPEGAEGSEFIALSAEKRSGRTRVPLYCKMYRKNIE</sequence>
<name>A0A9D1SIX8_9FIRM</name>
<accession>A0A9D1SIX8</accession>
<reference evidence="1" key="2">
    <citation type="journal article" date="2021" name="PeerJ">
        <title>Extensive microbial diversity within the chicken gut microbiome revealed by metagenomics and culture.</title>
        <authorList>
            <person name="Gilroy R."/>
            <person name="Ravi A."/>
            <person name="Getino M."/>
            <person name="Pursley I."/>
            <person name="Horton D.L."/>
            <person name="Alikhan N.F."/>
            <person name="Baker D."/>
            <person name="Gharbi K."/>
            <person name="Hall N."/>
            <person name="Watson M."/>
            <person name="Adriaenssens E.M."/>
            <person name="Foster-Nyarko E."/>
            <person name="Jarju S."/>
            <person name="Secka A."/>
            <person name="Antonio M."/>
            <person name="Oren A."/>
            <person name="Chaudhuri R.R."/>
            <person name="La Ragione R."/>
            <person name="Hildebrand F."/>
            <person name="Pallen M.J."/>
        </authorList>
    </citation>
    <scope>NUCLEOTIDE SEQUENCE</scope>
    <source>
        <strain evidence="1">CHK195-12923</strain>
    </source>
</reference>
<proteinExistence type="predicted"/>